<dbReference type="EMBL" id="CM007647">
    <property type="protein sequence ID" value="ONL94802.1"/>
    <property type="molecule type" value="Genomic_DNA"/>
</dbReference>
<dbReference type="AlphaFoldDB" id="A0A1D6JSB2"/>
<dbReference type="GO" id="GO:0008233">
    <property type="term" value="F:peptidase activity"/>
    <property type="evidence" value="ECO:0007669"/>
    <property type="project" value="InterPro"/>
</dbReference>
<organism evidence="3">
    <name type="scientific">Zea mays</name>
    <name type="common">Maize</name>
    <dbReference type="NCBI Taxonomy" id="4577"/>
    <lineage>
        <taxon>Eukaryota</taxon>
        <taxon>Viridiplantae</taxon>
        <taxon>Streptophyta</taxon>
        <taxon>Embryophyta</taxon>
        <taxon>Tracheophyta</taxon>
        <taxon>Spermatophyta</taxon>
        <taxon>Magnoliopsida</taxon>
        <taxon>Liliopsida</taxon>
        <taxon>Poales</taxon>
        <taxon>Poaceae</taxon>
        <taxon>PACMAD clade</taxon>
        <taxon>Panicoideae</taxon>
        <taxon>Andropogonodae</taxon>
        <taxon>Andropogoneae</taxon>
        <taxon>Tripsacinae</taxon>
        <taxon>Zea</taxon>
    </lineage>
</organism>
<keyword evidence="2" id="KW-1133">Transmembrane helix</keyword>
<evidence type="ECO:0000313" key="3">
    <source>
        <dbReference type="EMBL" id="ONL94802.1"/>
    </source>
</evidence>
<gene>
    <name evidence="3" type="ORF">ZEAMMB73_Zm00001d028130</name>
</gene>
<sequence length="194" mass="21672">MKLRTKRPEWKSLVPLQLSRLSRKSAMRFFLFPKVQSAGQSPDDTPVYLNVYDLTPMNGYIYWAGLGIFHSGIEGSFSLPYVSIFFPVNTTSIKPFYVNFLVPITMIKCIFSFAGAICNCLLPESLKISPVGHDPNSQSEDSEKRRLRNPFSCFSSISSHRQLPSSSPFPPSPVKGGLPRCSSRKSSTASPKNR</sequence>
<keyword evidence="2" id="KW-0472">Membrane</keyword>
<feature type="compositionally biased region" description="Polar residues" evidence="1">
    <location>
        <begin position="184"/>
        <end position="194"/>
    </location>
</feature>
<evidence type="ECO:0000256" key="2">
    <source>
        <dbReference type="SAM" id="Phobius"/>
    </source>
</evidence>
<feature type="transmembrane region" description="Helical" evidence="2">
    <location>
        <begin position="61"/>
        <end position="84"/>
    </location>
</feature>
<feature type="transmembrane region" description="Helical" evidence="2">
    <location>
        <begin position="96"/>
        <end position="117"/>
    </location>
</feature>
<protein>
    <submittedName>
        <fullName evidence="3">DeSI-like protein</fullName>
    </submittedName>
</protein>
<dbReference type="ExpressionAtlas" id="A0A1D6JSB2">
    <property type="expression patterns" value="baseline and differential"/>
</dbReference>
<dbReference type="PANTHER" id="PTHR12378">
    <property type="entry name" value="DESUMOYLATING ISOPEPTIDASE"/>
    <property type="match status" value="1"/>
</dbReference>
<evidence type="ECO:0000256" key="1">
    <source>
        <dbReference type="SAM" id="MobiDB-lite"/>
    </source>
</evidence>
<accession>A0A1D6JSB2</accession>
<feature type="region of interest" description="Disordered" evidence="1">
    <location>
        <begin position="156"/>
        <end position="194"/>
    </location>
</feature>
<name>A0A1D6JSB2_MAIZE</name>
<dbReference type="PANTHER" id="PTHR12378:SF48">
    <property type="entry name" value="PUTATIVE THIOL PEPTIDASE FAMILY PROTEIN-RELATED"/>
    <property type="match status" value="1"/>
</dbReference>
<proteinExistence type="predicted"/>
<reference evidence="3" key="1">
    <citation type="submission" date="2015-12" db="EMBL/GenBank/DDBJ databases">
        <title>Update maize B73 reference genome by single molecule sequencing technologies.</title>
        <authorList>
            <consortium name="Maize Genome Sequencing Project"/>
            <person name="Ware D."/>
        </authorList>
    </citation>
    <scope>NUCLEOTIDE SEQUENCE [LARGE SCALE GENOMIC DNA]</scope>
    <source>
        <tissue evidence="3">Seedling</tissue>
    </source>
</reference>
<keyword evidence="2" id="KW-0812">Transmembrane</keyword>
<dbReference type="InterPro" id="IPR008580">
    <property type="entry name" value="PPPDE_dom"/>
</dbReference>